<dbReference type="InterPro" id="IPR007627">
    <property type="entry name" value="RNA_pol_sigma70_r2"/>
</dbReference>
<dbReference type="Proteomes" id="UP000260812">
    <property type="component" value="Unassembled WGS sequence"/>
</dbReference>
<proteinExistence type="inferred from homology"/>
<dbReference type="AlphaFoldDB" id="A0A3E3HVM6"/>
<dbReference type="CDD" id="cd06171">
    <property type="entry name" value="Sigma70_r4"/>
    <property type="match status" value="1"/>
</dbReference>
<dbReference type="InterPro" id="IPR013325">
    <property type="entry name" value="RNA_pol_sigma_r2"/>
</dbReference>
<protein>
    <submittedName>
        <fullName evidence="8">RNA polymerase sigma factor</fullName>
    </submittedName>
</protein>
<comment type="similarity">
    <text evidence="1">Belongs to the sigma-70 factor family. ECF subfamily.</text>
</comment>
<evidence type="ECO:0000313" key="8">
    <source>
        <dbReference type="EMBL" id="RGE55881.1"/>
    </source>
</evidence>
<dbReference type="PANTHER" id="PTHR43133">
    <property type="entry name" value="RNA POLYMERASE ECF-TYPE SIGMA FACTO"/>
    <property type="match status" value="1"/>
</dbReference>
<evidence type="ECO:0000259" key="6">
    <source>
        <dbReference type="Pfam" id="PF04542"/>
    </source>
</evidence>
<evidence type="ECO:0000256" key="3">
    <source>
        <dbReference type="ARBA" id="ARBA00023082"/>
    </source>
</evidence>
<keyword evidence="9" id="KW-1185">Reference proteome</keyword>
<dbReference type="InterPro" id="IPR036388">
    <property type="entry name" value="WH-like_DNA-bd_sf"/>
</dbReference>
<dbReference type="Gene3D" id="1.10.1740.10">
    <property type="match status" value="1"/>
</dbReference>
<dbReference type="SUPFAM" id="SSF88946">
    <property type="entry name" value="Sigma2 domain of RNA polymerase sigma factors"/>
    <property type="match status" value="1"/>
</dbReference>
<sequence length="174" mass="20434">MDDKKWIREIHQGNNEPLGQIAEKYYDDIYRFCCYQTGNPADACDCAQETFIRFIRYVDSYRERNLKGYLLTIAANVCRDYFKKLYRDRELEQAQLARPAGQERDFTENCGQSSLLQALSRLPGVQREALTLYYFDELKIREIARITGTNTATVKSRLHQGKQKLKKILEEESQ</sequence>
<accession>A0A3E3HVM6</accession>
<evidence type="ECO:0000256" key="5">
    <source>
        <dbReference type="ARBA" id="ARBA00023163"/>
    </source>
</evidence>
<dbReference type="InterPro" id="IPR039425">
    <property type="entry name" value="RNA_pol_sigma-70-like"/>
</dbReference>
<organism evidence="8 9">
    <name type="scientific">Eisenbergiella massiliensis</name>
    <dbReference type="NCBI Taxonomy" id="1720294"/>
    <lineage>
        <taxon>Bacteria</taxon>
        <taxon>Bacillati</taxon>
        <taxon>Bacillota</taxon>
        <taxon>Clostridia</taxon>
        <taxon>Lachnospirales</taxon>
        <taxon>Lachnospiraceae</taxon>
        <taxon>Eisenbergiella</taxon>
    </lineage>
</organism>
<dbReference type="GO" id="GO:0016987">
    <property type="term" value="F:sigma factor activity"/>
    <property type="evidence" value="ECO:0007669"/>
    <property type="project" value="UniProtKB-KW"/>
</dbReference>
<dbReference type="InterPro" id="IPR013324">
    <property type="entry name" value="RNA_pol_sigma_r3/r4-like"/>
</dbReference>
<name>A0A3E3HVM6_9FIRM</name>
<gene>
    <name evidence="8" type="ORF">DXC51_26910</name>
</gene>
<keyword evidence="3" id="KW-0731">Sigma factor</keyword>
<evidence type="ECO:0000256" key="2">
    <source>
        <dbReference type="ARBA" id="ARBA00023015"/>
    </source>
</evidence>
<dbReference type="EMBL" id="QVLV01000034">
    <property type="protein sequence ID" value="RGE55881.1"/>
    <property type="molecule type" value="Genomic_DNA"/>
</dbReference>
<dbReference type="Gene3D" id="1.10.10.10">
    <property type="entry name" value="Winged helix-like DNA-binding domain superfamily/Winged helix DNA-binding domain"/>
    <property type="match status" value="1"/>
</dbReference>
<comment type="caution">
    <text evidence="8">The sequence shown here is derived from an EMBL/GenBank/DDBJ whole genome shotgun (WGS) entry which is preliminary data.</text>
</comment>
<dbReference type="PANTHER" id="PTHR43133:SF8">
    <property type="entry name" value="RNA POLYMERASE SIGMA FACTOR HI_1459-RELATED"/>
    <property type="match status" value="1"/>
</dbReference>
<evidence type="ECO:0000256" key="1">
    <source>
        <dbReference type="ARBA" id="ARBA00010641"/>
    </source>
</evidence>
<evidence type="ECO:0000256" key="4">
    <source>
        <dbReference type="ARBA" id="ARBA00023125"/>
    </source>
</evidence>
<feature type="domain" description="RNA polymerase sigma factor 70 region 4 type 2" evidence="7">
    <location>
        <begin position="114"/>
        <end position="165"/>
    </location>
</feature>
<dbReference type="InterPro" id="IPR013249">
    <property type="entry name" value="RNA_pol_sigma70_r4_t2"/>
</dbReference>
<feature type="domain" description="RNA polymerase sigma-70 region 2" evidence="6">
    <location>
        <begin position="22"/>
        <end position="85"/>
    </location>
</feature>
<dbReference type="GO" id="GO:0006352">
    <property type="term" value="P:DNA-templated transcription initiation"/>
    <property type="evidence" value="ECO:0007669"/>
    <property type="project" value="InterPro"/>
</dbReference>
<dbReference type="GO" id="GO:0003677">
    <property type="term" value="F:DNA binding"/>
    <property type="evidence" value="ECO:0007669"/>
    <property type="project" value="UniProtKB-KW"/>
</dbReference>
<dbReference type="RefSeq" id="WP_035321872.1">
    <property type="nucleotide sequence ID" value="NZ_CANNOQ010000021.1"/>
</dbReference>
<dbReference type="SUPFAM" id="SSF88659">
    <property type="entry name" value="Sigma3 and sigma4 domains of RNA polymerase sigma factors"/>
    <property type="match status" value="1"/>
</dbReference>
<keyword evidence="4" id="KW-0238">DNA-binding</keyword>
<evidence type="ECO:0000313" key="9">
    <source>
        <dbReference type="Proteomes" id="UP000260812"/>
    </source>
</evidence>
<keyword evidence="2" id="KW-0805">Transcription regulation</keyword>
<dbReference type="Pfam" id="PF04542">
    <property type="entry name" value="Sigma70_r2"/>
    <property type="match status" value="1"/>
</dbReference>
<dbReference type="NCBIfam" id="TIGR02937">
    <property type="entry name" value="sigma70-ECF"/>
    <property type="match status" value="1"/>
</dbReference>
<dbReference type="InterPro" id="IPR014284">
    <property type="entry name" value="RNA_pol_sigma-70_dom"/>
</dbReference>
<evidence type="ECO:0000259" key="7">
    <source>
        <dbReference type="Pfam" id="PF08281"/>
    </source>
</evidence>
<dbReference type="GeneID" id="97990383"/>
<keyword evidence="5" id="KW-0804">Transcription</keyword>
<dbReference type="Pfam" id="PF08281">
    <property type="entry name" value="Sigma70_r4_2"/>
    <property type="match status" value="1"/>
</dbReference>
<reference evidence="8 9" key="1">
    <citation type="submission" date="2018-08" db="EMBL/GenBank/DDBJ databases">
        <title>A genome reference for cultivated species of the human gut microbiota.</title>
        <authorList>
            <person name="Zou Y."/>
            <person name="Xue W."/>
            <person name="Luo G."/>
        </authorList>
    </citation>
    <scope>NUCLEOTIDE SEQUENCE [LARGE SCALE GENOMIC DNA]</scope>
    <source>
        <strain evidence="8 9">TF05-5AC</strain>
    </source>
</reference>